<accession>A0A1G2FHD9</accession>
<organism evidence="1 2">
    <name type="scientific">Candidatus Portnoybacteria bacterium RIFCSPHIGHO2_12_FULL_38_9</name>
    <dbReference type="NCBI Taxonomy" id="1801997"/>
    <lineage>
        <taxon>Bacteria</taxon>
        <taxon>Candidatus Portnoyibacteriota</taxon>
    </lineage>
</organism>
<evidence type="ECO:0000313" key="2">
    <source>
        <dbReference type="Proteomes" id="UP000177061"/>
    </source>
</evidence>
<dbReference type="Proteomes" id="UP000177061">
    <property type="component" value="Unassembled WGS sequence"/>
</dbReference>
<name>A0A1G2FHD9_9BACT</name>
<dbReference type="EMBL" id="MHNB01000007">
    <property type="protein sequence ID" value="OGZ37483.1"/>
    <property type="molecule type" value="Genomic_DNA"/>
</dbReference>
<dbReference type="AlphaFoldDB" id="A0A1G2FHD9"/>
<proteinExistence type="predicted"/>
<dbReference type="STRING" id="1801997.A3J64_00620"/>
<gene>
    <name evidence="1" type="ORF">A3J64_00620</name>
</gene>
<protein>
    <submittedName>
        <fullName evidence="1">Uncharacterized protein</fullName>
    </submittedName>
</protein>
<reference evidence="1 2" key="1">
    <citation type="journal article" date="2016" name="Nat. Commun.">
        <title>Thousands of microbial genomes shed light on interconnected biogeochemical processes in an aquifer system.</title>
        <authorList>
            <person name="Anantharaman K."/>
            <person name="Brown C.T."/>
            <person name="Hug L.A."/>
            <person name="Sharon I."/>
            <person name="Castelle C.J."/>
            <person name="Probst A.J."/>
            <person name="Thomas B.C."/>
            <person name="Singh A."/>
            <person name="Wilkins M.J."/>
            <person name="Karaoz U."/>
            <person name="Brodie E.L."/>
            <person name="Williams K.H."/>
            <person name="Hubbard S.S."/>
            <person name="Banfield J.F."/>
        </authorList>
    </citation>
    <scope>NUCLEOTIDE SEQUENCE [LARGE SCALE GENOMIC DNA]</scope>
</reference>
<comment type="caution">
    <text evidence="1">The sequence shown here is derived from an EMBL/GenBank/DDBJ whole genome shotgun (WGS) entry which is preliminary data.</text>
</comment>
<evidence type="ECO:0000313" key="1">
    <source>
        <dbReference type="EMBL" id="OGZ37483.1"/>
    </source>
</evidence>
<sequence>MPQIITLPKTEYLRLRRIADLFEVVRKLFEVDFFAEPPTKDSKKIIKEFQKTGLYNEAFLKSLEKGLKESSYFRSR</sequence>